<proteinExistence type="predicted"/>
<gene>
    <name evidence="2" type="ORF">Pmani_001144</name>
</gene>
<keyword evidence="3" id="KW-1185">Reference proteome</keyword>
<comment type="caution">
    <text evidence="2">The sequence shown here is derived from an EMBL/GenBank/DDBJ whole genome shotgun (WGS) entry which is preliminary data.</text>
</comment>
<name>A0AAE1QMT6_9EUCA</name>
<evidence type="ECO:0000313" key="3">
    <source>
        <dbReference type="Proteomes" id="UP001292094"/>
    </source>
</evidence>
<dbReference type="Proteomes" id="UP001292094">
    <property type="component" value="Unassembled WGS sequence"/>
</dbReference>
<feature type="compositionally biased region" description="Low complexity" evidence="1">
    <location>
        <begin position="55"/>
        <end position="89"/>
    </location>
</feature>
<evidence type="ECO:0000256" key="1">
    <source>
        <dbReference type="SAM" id="MobiDB-lite"/>
    </source>
</evidence>
<evidence type="ECO:0000313" key="2">
    <source>
        <dbReference type="EMBL" id="KAK4328468.1"/>
    </source>
</evidence>
<protein>
    <submittedName>
        <fullName evidence="2">Uncharacterized protein</fullName>
    </submittedName>
</protein>
<feature type="region of interest" description="Disordered" evidence="1">
    <location>
        <begin position="35"/>
        <end position="111"/>
    </location>
</feature>
<dbReference type="EMBL" id="JAWZYT010000075">
    <property type="protein sequence ID" value="KAK4328468.1"/>
    <property type="molecule type" value="Genomic_DNA"/>
</dbReference>
<dbReference type="AlphaFoldDB" id="A0AAE1QMT6"/>
<sequence>MVRSWWTMLADASQEAVGHEVSSFNNTWQNGLASTSAGGSGSGGGGGGGGGCGSGPATTTTTTTTTTSTGMSSCSDATTITTTATTSTEQPPPPPPPTAAPRSAPPLPPTSCLTLSRRSIGLGSSEGVTVRWCFPPHRTTPQDWLGLYAAGQSFILL</sequence>
<organism evidence="2 3">
    <name type="scientific">Petrolisthes manimaculis</name>
    <dbReference type="NCBI Taxonomy" id="1843537"/>
    <lineage>
        <taxon>Eukaryota</taxon>
        <taxon>Metazoa</taxon>
        <taxon>Ecdysozoa</taxon>
        <taxon>Arthropoda</taxon>
        <taxon>Crustacea</taxon>
        <taxon>Multicrustacea</taxon>
        <taxon>Malacostraca</taxon>
        <taxon>Eumalacostraca</taxon>
        <taxon>Eucarida</taxon>
        <taxon>Decapoda</taxon>
        <taxon>Pleocyemata</taxon>
        <taxon>Anomura</taxon>
        <taxon>Galatheoidea</taxon>
        <taxon>Porcellanidae</taxon>
        <taxon>Petrolisthes</taxon>
    </lineage>
</organism>
<feature type="compositionally biased region" description="Gly residues" evidence="1">
    <location>
        <begin position="38"/>
        <end position="54"/>
    </location>
</feature>
<feature type="compositionally biased region" description="Pro residues" evidence="1">
    <location>
        <begin position="90"/>
        <end position="109"/>
    </location>
</feature>
<reference evidence="2" key="1">
    <citation type="submission" date="2023-11" db="EMBL/GenBank/DDBJ databases">
        <title>Genome assemblies of two species of porcelain crab, Petrolisthes cinctipes and Petrolisthes manimaculis (Anomura: Porcellanidae).</title>
        <authorList>
            <person name="Angst P."/>
        </authorList>
    </citation>
    <scope>NUCLEOTIDE SEQUENCE</scope>
    <source>
        <strain evidence="2">PB745_02</strain>
        <tissue evidence="2">Gill</tissue>
    </source>
</reference>
<accession>A0AAE1QMT6</accession>